<sequence>MKPLMCRLKSRLSWSLLFLSLVSLLASALPAFANNTVSITVFENHKRYVEASESYGISWKLFELATQHAKYQLELQPSSWRASMKRIKDGKVDMVFGALKTAEREKWASFSLPLIAEGSAIFTQPSNPVIHFDDIDLENSAIGVSANSLQETLAKELGFKNIYSTVHRPQLYDMLKGNRLDYLFFGTSIINYYCVNYNKAATPKCMKQVSEEFHPSGVHTLALSNNSAAVDKLNHINQALVSLRHSKELKAVFEQYANSDSLYEVWLKSVDAWLAEKN</sequence>
<evidence type="ECO:0000259" key="4">
    <source>
        <dbReference type="SMART" id="SM00062"/>
    </source>
</evidence>
<evidence type="ECO:0000256" key="3">
    <source>
        <dbReference type="SAM" id="SignalP"/>
    </source>
</evidence>
<feature type="domain" description="Solute-binding protein family 3/N-terminal" evidence="4">
    <location>
        <begin position="36"/>
        <end position="260"/>
    </location>
</feature>
<feature type="signal peptide" evidence="3">
    <location>
        <begin position="1"/>
        <end position="33"/>
    </location>
</feature>
<dbReference type="SUPFAM" id="SSF53850">
    <property type="entry name" value="Periplasmic binding protein-like II"/>
    <property type="match status" value="1"/>
</dbReference>
<reference evidence="5 6" key="1">
    <citation type="submission" date="2020-01" db="EMBL/GenBank/DDBJ databases">
        <title>Genomes of bacteria type strains.</title>
        <authorList>
            <person name="Chen J."/>
            <person name="Zhu S."/>
            <person name="Yang J."/>
        </authorList>
    </citation>
    <scope>NUCLEOTIDE SEQUENCE [LARGE SCALE GENOMIC DNA]</scope>
    <source>
        <strain evidence="5 6">LMG 24078</strain>
    </source>
</reference>
<evidence type="ECO:0000313" key="5">
    <source>
        <dbReference type="EMBL" id="NDW15136.1"/>
    </source>
</evidence>
<name>A0A6N9TGU1_9ALTE</name>
<comment type="caution">
    <text evidence="5">The sequence shown here is derived from an EMBL/GenBank/DDBJ whole genome shotgun (WGS) entry which is preliminary data.</text>
</comment>
<dbReference type="RefSeq" id="WP_163105677.1">
    <property type="nucleotide sequence ID" value="NZ_JAAAWO010000003.1"/>
</dbReference>
<protein>
    <submittedName>
        <fullName evidence="5">Transporter substrate-binding domain-containing protein</fullName>
    </submittedName>
</protein>
<evidence type="ECO:0000256" key="1">
    <source>
        <dbReference type="ARBA" id="ARBA00010333"/>
    </source>
</evidence>
<evidence type="ECO:0000313" key="6">
    <source>
        <dbReference type="Proteomes" id="UP000471381"/>
    </source>
</evidence>
<feature type="chain" id="PRO_5026923289" evidence="3">
    <location>
        <begin position="34"/>
        <end position="278"/>
    </location>
</feature>
<comment type="similarity">
    <text evidence="1">Belongs to the bacterial solute-binding protein 3 family.</text>
</comment>
<accession>A0A6N9TGU1</accession>
<dbReference type="InterPro" id="IPR001638">
    <property type="entry name" value="Solute-binding_3/MltF_N"/>
</dbReference>
<dbReference type="Pfam" id="PF00497">
    <property type="entry name" value="SBP_bac_3"/>
    <property type="match status" value="1"/>
</dbReference>
<dbReference type="PANTHER" id="PTHR35936">
    <property type="entry name" value="MEMBRANE-BOUND LYTIC MUREIN TRANSGLYCOSYLASE F"/>
    <property type="match status" value="1"/>
</dbReference>
<gene>
    <name evidence="5" type="ORF">GTQ48_06345</name>
</gene>
<dbReference type="Gene3D" id="3.40.190.10">
    <property type="entry name" value="Periplasmic binding protein-like II"/>
    <property type="match status" value="2"/>
</dbReference>
<dbReference type="Proteomes" id="UP000471381">
    <property type="component" value="Unassembled WGS sequence"/>
</dbReference>
<keyword evidence="2 3" id="KW-0732">Signal</keyword>
<keyword evidence="6" id="KW-1185">Reference proteome</keyword>
<proteinExistence type="inferred from homology"/>
<dbReference type="PANTHER" id="PTHR35936:SF32">
    <property type="entry name" value="MEMBRANE-BOUND LYTIC MUREIN TRANSGLYCOSYLASE F"/>
    <property type="match status" value="1"/>
</dbReference>
<organism evidence="5 6">
    <name type="scientific">Alteromonas genovensis</name>
    <dbReference type="NCBI Taxonomy" id="471225"/>
    <lineage>
        <taxon>Bacteria</taxon>
        <taxon>Pseudomonadati</taxon>
        <taxon>Pseudomonadota</taxon>
        <taxon>Gammaproteobacteria</taxon>
        <taxon>Alteromonadales</taxon>
        <taxon>Alteromonadaceae</taxon>
        <taxon>Alteromonas/Salinimonas group</taxon>
        <taxon>Alteromonas</taxon>
    </lineage>
</organism>
<dbReference type="SMART" id="SM00062">
    <property type="entry name" value="PBPb"/>
    <property type="match status" value="1"/>
</dbReference>
<dbReference type="AlphaFoldDB" id="A0A6N9TGU1"/>
<dbReference type="EMBL" id="JAAAWO010000003">
    <property type="protein sequence ID" value="NDW15136.1"/>
    <property type="molecule type" value="Genomic_DNA"/>
</dbReference>
<evidence type="ECO:0000256" key="2">
    <source>
        <dbReference type="ARBA" id="ARBA00022729"/>
    </source>
</evidence>